<keyword evidence="3" id="KW-1185">Reference proteome</keyword>
<feature type="signal peptide" evidence="1">
    <location>
        <begin position="1"/>
        <end position="33"/>
    </location>
</feature>
<evidence type="ECO:0000313" key="2">
    <source>
        <dbReference type="EMBL" id="SES36982.1"/>
    </source>
</evidence>
<reference evidence="3" key="1">
    <citation type="submission" date="2016-10" db="EMBL/GenBank/DDBJ databases">
        <authorList>
            <person name="Varghese N."/>
            <person name="Submissions S."/>
        </authorList>
    </citation>
    <scope>NUCLEOTIDE SEQUENCE [LARGE SCALE GENOMIC DNA]</scope>
    <source>
        <strain evidence="3">DSM 44437</strain>
    </source>
</reference>
<proteinExistence type="predicted"/>
<sequence length="120" mass="12604">MNLANSGSLIARIAVVSGAALAAVAVHSGPAMALGTEPRPNATVNAAGSPYYYSGQGYSADYSAAFNYASTDARAKLARYVHDRGHQVSCGDTTLLRTVPIDQSGIWKVDVHYRATCKQV</sequence>
<evidence type="ECO:0000256" key="1">
    <source>
        <dbReference type="SAM" id="SignalP"/>
    </source>
</evidence>
<organism evidence="2 3">
    <name type="scientific">Lentzea albida</name>
    <dbReference type="NCBI Taxonomy" id="65499"/>
    <lineage>
        <taxon>Bacteria</taxon>
        <taxon>Bacillati</taxon>
        <taxon>Actinomycetota</taxon>
        <taxon>Actinomycetes</taxon>
        <taxon>Pseudonocardiales</taxon>
        <taxon>Pseudonocardiaceae</taxon>
        <taxon>Lentzea</taxon>
    </lineage>
</organism>
<evidence type="ECO:0008006" key="4">
    <source>
        <dbReference type="Google" id="ProtNLM"/>
    </source>
</evidence>
<protein>
    <recommendedName>
        <fullName evidence="4">DUF732 domain-containing protein</fullName>
    </recommendedName>
</protein>
<dbReference type="AlphaFoldDB" id="A0A1H9WSQ6"/>
<feature type="chain" id="PRO_5011492049" description="DUF732 domain-containing protein" evidence="1">
    <location>
        <begin position="34"/>
        <end position="120"/>
    </location>
</feature>
<dbReference type="RefSeq" id="WP_143091891.1">
    <property type="nucleotide sequence ID" value="NZ_FOFV01000024.1"/>
</dbReference>
<dbReference type="Proteomes" id="UP000199503">
    <property type="component" value="Unassembled WGS sequence"/>
</dbReference>
<keyword evidence="1" id="KW-0732">Signal</keyword>
<evidence type="ECO:0000313" key="3">
    <source>
        <dbReference type="Proteomes" id="UP000199503"/>
    </source>
</evidence>
<gene>
    <name evidence="2" type="ORF">SAMN04488000_12483</name>
</gene>
<dbReference type="EMBL" id="FOFV01000024">
    <property type="protein sequence ID" value="SES36982.1"/>
    <property type="molecule type" value="Genomic_DNA"/>
</dbReference>
<name>A0A1H9WSQ6_9PSEU</name>
<accession>A0A1H9WSQ6</accession>